<dbReference type="Proteomes" id="UP001652432">
    <property type="component" value="Unassembled WGS sequence"/>
</dbReference>
<dbReference type="PANTHER" id="PTHR41244:SF1">
    <property type="entry name" value="GLYCOSYLTRANSFERASE"/>
    <property type="match status" value="1"/>
</dbReference>
<sequence length="374" mass="44755">MKVIAYYLPQFHEIPENNAWWGDGFTEWTNMKKAKPLFQGHNQPRVPMNHNYYDLLDTDVQRWQVGLAKKYGIYGFCFYHYWFNGKKLLEKPVENYLQNSDLDLPFCISWANEAWTNAWEGSDLQVLIEQKYGEKQQWKEHFEYLLPYFKDSRYIKVDGKPLFIIYRPDIMEHMEEMLTYWRELAKENGIGDICYAYQHHKYYFYNTVSSIFDFGIEYQPGFAQLARDTGVRKIIRKFALKIGGFSEKYLKGKLNLSRAGVQKLNYDEIWSTILSYEHNTEKMIPGAFVDWDNTPRRGEKGSLMLGTSPVKFEKYFEQQVISAKNNYHKDMMFMFAWNEWAEGGYLEPDEKYQYAYLEAIENVLRRNNEFPEEL</sequence>
<name>A0ABT2SYI8_9FIRM</name>
<dbReference type="Pfam" id="PF14307">
    <property type="entry name" value="Glyco_tran_WbsX"/>
    <property type="match status" value="1"/>
</dbReference>
<dbReference type="RefSeq" id="WP_262572453.1">
    <property type="nucleotide sequence ID" value="NZ_JAOQKJ010000001.1"/>
</dbReference>
<dbReference type="Gene3D" id="3.20.20.80">
    <property type="entry name" value="Glycosidases"/>
    <property type="match status" value="1"/>
</dbReference>
<evidence type="ECO:0000313" key="1">
    <source>
        <dbReference type="EMBL" id="MCU6743072.1"/>
    </source>
</evidence>
<dbReference type="PANTHER" id="PTHR41244">
    <property type="entry name" value="RHAMNAN SYNTHESIS F"/>
    <property type="match status" value="1"/>
</dbReference>
<accession>A0ABT2SYI8</accession>
<evidence type="ECO:0000313" key="2">
    <source>
        <dbReference type="Proteomes" id="UP001652432"/>
    </source>
</evidence>
<dbReference type="EMBL" id="JAOQKJ010000001">
    <property type="protein sequence ID" value="MCU6743072.1"/>
    <property type="molecule type" value="Genomic_DNA"/>
</dbReference>
<dbReference type="InterPro" id="IPR032719">
    <property type="entry name" value="WbsX"/>
</dbReference>
<gene>
    <name evidence="1" type="ORF">OCV77_00890</name>
</gene>
<organism evidence="1 2">
    <name type="scientific">Suilimivivens aceti</name>
    <dbReference type="NCBI Taxonomy" id="2981774"/>
    <lineage>
        <taxon>Bacteria</taxon>
        <taxon>Bacillati</taxon>
        <taxon>Bacillota</taxon>
        <taxon>Clostridia</taxon>
        <taxon>Lachnospirales</taxon>
        <taxon>Lachnospiraceae</taxon>
        <taxon>Suilimivivens</taxon>
    </lineage>
</organism>
<dbReference type="CDD" id="cd11579">
    <property type="entry name" value="Glyco_tran_WbsX"/>
    <property type="match status" value="1"/>
</dbReference>
<proteinExistence type="predicted"/>
<keyword evidence="2" id="KW-1185">Reference proteome</keyword>
<protein>
    <submittedName>
        <fullName evidence="1">Glycoside hydrolase family 99-like domain-containing protein</fullName>
    </submittedName>
</protein>
<reference evidence="1 2" key="1">
    <citation type="journal article" date="2021" name="ISME Commun">
        <title>Automated analysis of genomic sequences facilitates high-throughput and comprehensive description of bacteria.</title>
        <authorList>
            <person name="Hitch T.C.A."/>
        </authorList>
    </citation>
    <scope>NUCLEOTIDE SEQUENCE [LARGE SCALE GENOMIC DNA]</scope>
    <source>
        <strain evidence="1 2">Sanger_18</strain>
    </source>
</reference>
<comment type="caution">
    <text evidence="1">The sequence shown here is derived from an EMBL/GenBank/DDBJ whole genome shotgun (WGS) entry which is preliminary data.</text>
</comment>